<feature type="compositionally biased region" description="Basic and acidic residues" evidence="1">
    <location>
        <begin position="48"/>
        <end position="62"/>
    </location>
</feature>
<evidence type="ECO:0000313" key="3">
    <source>
        <dbReference type="Proteomes" id="UP000654471"/>
    </source>
</evidence>
<protein>
    <submittedName>
        <fullName evidence="2">Uncharacterized protein</fullName>
    </submittedName>
</protein>
<sequence length="111" mass="11593">MRQPGPLRLTADGGSARTTANDDKENHVTMTVPDVESLRIGVLYDQASPERRGSVVTRHEAKGQVAPSPMQPPATGPARSLPSEVVADVGALGPAGDPVRAPAVEHRPNAE</sequence>
<reference evidence="3" key="1">
    <citation type="journal article" date="2019" name="Int. J. Syst. Evol. Microbiol.">
        <title>The Global Catalogue of Microorganisms (GCM) 10K type strain sequencing project: providing services to taxonomists for standard genome sequencing and annotation.</title>
        <authorList>
            <consortium name="The Broad Institute Genomics Platform"/>
            <consortium name="The Broad Institute Genome Sequencing Center for Infectious Disease"/>
            <person name="Wu L."/>
            <person name="Ma J."/>
        </authorList>
    </citation>
    <scope>NUCLEOTIDE SEQUENCE [LARGE SCALE GENOMIC DNA]</scope>
    <source>
        <strain evidence="3">JCM 3399</strain>
    </source>
</reference>
<gene>
    <name evidence="2" type="ORF">GCM10010211_80190</name>
</gene>
<evidence type="ECO:0000313" key="2">
    <source>
        <dbReference type="EMBL" id="GGV00833.1"/>
    </source>
</evidence>
<name>A0ABQ2VNC8_9ACTN</name>
<evidence type="ECO:0000256" key="1">
    <source>
        <dbReference type="SAM" id="MobiDB-lite"/>
    </source>
</evidence>
<proteinExistence type="predicted"/>
<feature type="region of interest" description="Disordered" evidence="1">
    <location>
        <begin position="45"/>
        <end position="111"/>
    </location>
</feature>
<feature type="region of interest" description="Disordered" evidence="1">
    <location>
        <begin position="1"/>
        <end position="27"/>
    </location>
</feature>
<keyword evidence="3" id="KW-1185">Reference proteome</keyword>
<comment type="caution">
    <text evidence="2">The sequence shown here is derived from an EMBL/GenBank/DDBJ whole genome shotgun (WGS) entry which is preliminary data.</text>
</comment>
<dbReference type="Proteomes" id="UP000654471">
    <property type="component" value="Unassembled WGS sequence"/>
</dbReference>
<organism evidence="2 3">
    <name type="scientific">Streptomyces albospinus</name>
    <dbReference type="NCBI Taxonomy" id="285515"/>
    <lineage>
        <taxon>Bacteria</taxon>
        <taxon>Bacillati</taxon>
        <taxon>Actinomycetota</taxon>
        <taxon>Actinomycetes</taxon>
        <taxon>Kitasatosporales</taxon>
        <taxon>Streptomycetaceae</taxon>
        <taxon>Streptomyces</taxon>
    </lineage>
</organism>
<dbReference type="EMBL" id="BMRP01000068">
    <property type="protein sequence ID" value="GGV00833.1"/>
    <property type="molecule type" value="Genomic_DNA"/>
</dbReference>
<accession>A0ABQ2VNC8</accession>